<dbReference type="PROSITE" id="PS51257">
    <property type="entry name" value="PROKAR_LIPOPROTEIN"/>
    <property type="match status" value="1"/>
</dbReference>
<dbReference type="AlphaFoldDB" id="A0A6L9SAU5"/>
<evidence type="ECO:0000256" key="1">
    <source>
        <dbReference type="SAM" id="MobiDB-lite"/>
    </source>
</evidence>
<dbReference type="Gene3D" id="3.40.50.2300">
    <property type="match status" value="3"/>
</dbReference>
<dbReference type="Proteomes" id="UP000475214">
    <property type="component" value="Unassembled WGS sequence"/>
</dbReference>
<evidence type="ECO:0000313" key="4">
    <source>
        <dbReference type="Proteomes" id="UP000475214"/>
    </source>
</evidence>
<dbReference type="PANTHER" id="PTHR47151">
    <property type="entry name" value="LEU/ILE/VAL-BINDING ABC TRANSPORTER SUBUNIT"/>
    <property type="match status" value="1"/>
</dbReference>
<keyword evidence="4" id="KW-1185">Reference proteome</keyword>
<dbReference type="RefSeq" id="WP_163740578.1">
    <property type="nucleotide sequence ID" value="NZ_JAAGOA010000013.1"/>
</dbReference>
<proteinExistence type="predicted"/>
<dbReference type="PANTHER" id="PTHR47151:SF2">
    <property type="entry name" value="AMINO ACID BINDING PROTEIN"/>
    <property type="match status" value="1"/>
</dbReference>
<evidence type="ECO:0008006" key="5">
    <source>
        <dbReference type="Google" id="ProtNLM"/>
    </source>
</evidence>
<keyword evidence="2" id="KW-0732">Signal</keyword>
<organism evidence="3 4">
    <name type="scientific">Phytoactinopolyspora halotolerans</name>
    <dbReference type="NCBI Taxonomy" id="1981512"/>
    <lineage>
        <taxon>Bacteria</taxon>
        <taxon>Bacillati</taxon>
        <taxon>Actinomycetota</taxon>
        <taxon>Actinomycetes</taxon>
        <taxon>Jiangellales</taxon>
        <taxon>Jiangellaceae</taxon>
        <taxon>Phytoactinopolyspora</taxon>
    </lineage>
</organism>
<protein>
    <recommendedName>
        <fullName evidence="5">ABC transporter substrate-binding protein</fullName>
    </recommendedName>
</protein>
<name>A0A6L9SAU5_9ACTN</name>
<feature type="chain" id="PRO_5039148227" description="ABC transporter substrate-binding protein" evidence="2">
    <location>
        <begin position="23"/>
        <end position="430"/>
    </location>
</feature>
<feature type="compositionally biased region" description="Acidic residues" evidence="1">
    <location>
        <begin position="215"/>
        <end position="238"/>
    </location>
</feature>
<accession>A0A6L9SAU5</accession>
<evidence type="ECO:0000256" key="2">
    <source>
        <dbReference type="SAM" id="SignalP"/>
    </source>
</evidence>
<reference evidence="3 4" key="1">
    <citation type="submission" date="2020-02" db="EMBL/GenBank/DDBJ databases">
        <authorList>
            <person name="Li X.-J."/>
            <person name="Han X.-M."/>
        </authorList>
    </citation>
    <scope>NUCLEOTIDE SEQUENCE [LARGE SCALE GENOMIC DNA]</scope>
    <source>
        <strain evidence="3 4">CCTCC AB 2017055</strain>
    </source>
</reference>
<sequence length="430" mass="43886">MRRPLVAALAALAGAASMTSCGMLGRADDEDTAKIAKVVVLVPQGTASGDGVAAALRLGLDESTDEISGWTVEVEVVDDQSEDVTLDERASEIVDDDAVAVVGGLSTETVRAVQPVFDAASLLFASPADTAREHTRGADPDAPLRPYESYFQTSVGDDDPLEELARHVVDSLDVSTVAVIDAGGEHEADAFAGAFRDAEGEVLRVDERDAQQNDDAADDDAADDDAADDDAADDDAADGDGTQDGPARQREVTVDDVGAMIDEARSNEAGAVFVSGAADVAAAVSDEIARRGVDMQLLGGSVLMSDAFMAEAGSSAEGALTAVESELSAQGGSGQDDGFAARMADAGADPGPYGAAAYDTGVALGTVLERCLPSAPSASGAREGCVGEFAEVRFEGVTGEFAFDDYGGRVGAAPAIMRIRDGAWARVEGP</sequence>
<gene>
    <name evidence="3" type="ORF">G1H10_18755</name>
</gene>
<feature type="signal peptide" evidence="2">
    <location>
        <begin position="1"/>
        <end position="22"/>
    </location>
</feature>
<evidence type="ECO:0000313" key="3">
    <source>
        <dbReference type="EMBL" id="NEE02219.1"/>
    </source>
</evidence>
<dbReference type="InterPro" id="IPR028082">
    <property type="entry name" value="Peripla_BP_I"/>
</dbReference>
<feature type="region of interest" description="Disordered" evidence="1">
    <location>
        <begin position="207"/>
        <end position="253"/>
    </location>
</feature>
<comment type="caution">
    <text evidence="3">The sequence shown here is derived from an EMBL/GenBank/DDBJ whole genome shotgun (WGS) entry which is preliminary data.</text>
</comment>
<dbReference type="EMBL" id="JAAGOA010000013">
    <property type="protein sequence ID" value="NEE02219.1"/>
    <property type="molecule type" value="Genomic_DNA"/>
</dbReference>
<dbReference type="SUPFAM" id="SSF53822">
    <property type="entry name" value="Periplasmic binding protein-like I"/>
    <property type="match status" value="1"/>
</dbReference>